<comment type="caution">
    <text evidence="2">The sequence shown here is derived from an EMBL/GenBank/DDBJ whole genome shotgun (WGS) entry which is preliminary data.</text>
</comment>
<evidence type="ECO:0000313" key="3">
    <source>
        <dbReference type="Proteomes" id="UP001174909"/>
    </source>
</evidence>
<gene>
    <name evidence="2" type="ORF">GBAR_LOCUS23602</name>
</gene>
<evidence type="ECO:0000313" key="2">
    <source>
        <dbReference type="EMBL" id="CAI8042549.1"/>
    </source>
</evidence>
<dbReference type="AlphaFoldDB" id="A0AA35X3A7"/>
<keyword evidence="3" id="KW-1185">Reference proteome</keyword>
<keyword evidence="1" id="KW-0812">Transmembrane</keyword>
<reference evidence="2" key="1">
    <citation type="submission" date="2023-03" db="EMBL/GenBank/DDBJ databases">
        <authorList>
            <person name="Steffen K."/>
            <person name="Cardenas P."/>
        </authorList>
    </citation>
    <scope>NUCLEOTIDE SEQUENCE</scope>
</reference>
<accession>A0AA35X3A7</accession>
<keyword evidence="1" id="KW-1133">Transmembrane helix</keyword>
<evidence type="ECO:0000256" key="1">
    <source>
        <dbReference type="SAM" id="Phobius"/>
    </source>
</evidence>
<feature type="non-terminal residue" evidence="2">
    <location>
        <position position="118"/>
    </location>
</feature>
<proteinExistence type="predicted"/>
<dbReference type="EMBL" id="CASHTH010003272">
    <property type="protein sequence ID" value="CAI8042549.1"/>
    <property type="molecule type" value="Genomic_DNA"/>
</dbReference>
<dbReference type="Proteomes" id="UP001174909">
    <property type="component" value="Unassembled WGS sequence"/>
</dbReference>
<feature type="transmembrane region" description="Helical" evidence="1">
    <location>
        <begin position="6"/>
        <end position="31"/>
    </location>
</feature>
<feature type="non-terminal residue" evidence="2">
    <location>
        <position position="1"/>
    </location>
</feature>
<name>A0AA35X3A7_GEOBA</name>
<organism evidence="2 3">
    <name type="scientific">Geodia barretti</name>
    <name type="common">Barrett's horny sponge</name>
    <dbReference type="NCBI Taxonomy" id="519541"/>
    <lineage>
        <taxon>Eukaryota</taxon>
        <taxon>Metazoa</taxon>
        <taxon>Porifera</taxon>
        <taxon>Demospongiae</taxon>
        <taxon>Heteroscleromorpha</taxon>
        <taxon>Tetractinellida</taxon>
        <taxon>Astrophorina</taxon>
        <taxon>Geodiidae</taxon>
        <taxon>Geodia</taxon>
    </lineage>
</organism>
<keyword evidence="1" id="KW-0472">Membrane</keyword>
<protein>
    <submittedName>
        <fullName evidence="2">Uncharacterized protein</fullName>
    </submittedName>
</protein>
<sequence length="118" mass="13055">PQAVGIELAAIGVVPLVLVAAVAGWVLVIIVRRRHQRRKETKEIIEEIKNIHSNSYAMEFVRTSNGAIRPHRSVDIRRPSNPTKDEQDDLKIPFGCLTLDKEIGSGAYGSIYHAVIAC</sequence>